<accession>A0A6C8DVM9</accession>
<sequence length="55" mass="6362">MAISFICVAKTLVIKSKKNIKTLIDSSFNLIVRIKEAISVPRLKFILLEYFFDKN</sequence>
<protein>
    <submittedName>
        <fullName evidence="1">Uncharacterized protein</fullName>
    </submittedName>
</protein>
<proteinExistence type="predicted"/>
<comment type="caution">
    <text evidence="1">The sequence shown here is derived from an EMBL/GenBank/DDBJ whole genome shotgun (WGS) entry which is preliminary data.</text>
</comment>
<gene>
    <name evidence="1" type="ORF">GZ724_000567</name>
</gene>
<reference evidence="1" key="1">
    <citation type="submission" date="2020-02" db="EMBL/GenBank/DDBJ databases">
        <authorList>
            <consortium name="NARMS: The National Antimicrobial Resistance Monitoring System"/>
        </authorList>
    </citation>
    <scope>NUCLEOTIDE SEQUENCE</scope>
    <source>
        <strain evidence="1">FSIS12028263</strain>
    </source>
</reference>
<dbReference type="EMBL" id="AANOGJ010000007">
    <property type="protein sequence ID" value="EDP7462745.1"/>
    <property type="molecule type" value="Genomic_DNA"/>
</dbReference>
<dbReference type="AlphaFoldDB" id="A0A6C8DVM9"/>
<evidence type="ECO:0000313" key="1">
    <source>
        <dbReference type="EMBL" id="EDP7462745.1"/>
    </source>
</evidence>
<name>A0A6C8DVM9_CAMCO</name>
<organism evidence="1">
    <name type="scientific">Campylobacter coli</name>
    <dbReference type="NCBI Taxonomy" id="195"/>
    <lineage>
        <taxon>Bacteria</taxon>
        <taxon>Pseudomonadati</taxon>
        <taxon>Campylobacterota</taxon>
        <taxon>Epsilonproteobacteria</taxon>
        <taxon>Campylobacterales</taxon>
        <taxon>Campylobacteraceae</taxon>
        <taxon>Campylobacter</taxon>
    </lineage>
</organism>